<organism evidence="2 3">
    <name type="scientific">Theropithecus gelada</name>
    <name type="common">Gelada baboon</name>
    <dbReference type="NCBI Taxonomy" id="9565"/>
    <lineage>
        <taxon>Eukaryota</taxon>
        <taxon>Metazoa</taxon>
        <taxon>Chordata</taxon>
        <taxon>Craniata</taxon>
        <taxon>Vertebrata</taxon>
        <taxon>Euteleostomi</taxon>
        <taxon>Mammalia</taxon>
        <taxon>Eutheria</taxon>
        <taxon>Euarchontoglires</taxon>
        <taxon>Primates</taxon>
        <taxon>Haplorrhini</taxon>
        <taxon>Catarrhini</taxon>
        <taxon>Cercopithecidae</taxon>
        <taxon>Cercopithecinae</taxon>
        <taxon>Theropithecus</taxon>
    </lineage>
</organism>
<reference evidence="2" key="2">
    <citation type="submission" date="2025-08" db="UniProtKB">
        <authorList>
            <consortium name="Ensembl"/>
        </authorList>
    </citation>
    <scope>IDENTIFICATION</scope>
</reference>
<protein>
    <submittedName>
        <fullName evidence="2">N-alpha-acetyltransferase 60, NatF catalytic subunit</fullName>
    </submittedName>
</protein>
<feature type="region of interest" description="Disordered" evidence="1">
    <location>
        <begin position="184"/>
        <end position="213"/>
    </location>
</feature>
<reference evidence="2" key="1">
    <citation type="submission" date="2018-05" db="EMBL/GenBank/DDBJ databases">
        <title>Whole genome of Theropithecus gelada.</title>
        <authorList>
            <person name="Chiou K.L."/>
            <person name="Snyder-Mackler N."/>
        </authorList>
    </citation>
    <scope>NUCLEOTIDE SEQUENCE [LARGE SCALE GENOMIC DNA]</scope>
</reference>
<dbReference type="AlphaFoldDB" id="A0A8D2G532"/>
<name>A0A8D2G532_THEGE</name>
<reference evidence="2" key="3">
    <citation type="submission" date="2025-09" db="UniProtKB">
        <authorList>
            <consortium name="Ensembl"/>
        </authorList>
    </citation>
    <scope>IDENTIFICATION</scope>
</reference>
<gene>
    <name evidence="2" type="primary">NAA60</name>
</gene>
<keyword evidence="3" id="KW-1185">Reference proteome</keyword>
<accession>A0A8D2G532</accession>
<evidence type="ECO:0000313" key="3">
    <source>
        <dbReference type="Proteomes" id="UP000694411"/>
    </source>
</evidence>
<evidence type="ECO:0000313" key="2">
    <source>
        <dbReference type="Ensembl" id="ENSTGEP00000031611.1"/>
    </source>
</evidence>
<dbReference type="Ensembl" id="ENSTGET00000037564.1">
    <property type="protein sequence ID" value="ENSTGEP00000031611.1"/>
    <property type="gene ID" value="ENSTGEG00000025301.1"/>
</dbReference>
<proteinExistence type="predicted"/>
<evidence type="ECO:0000256" key="1">
    <source>
        <dbReference type="SAM" id="MobiDB-lite"/>
    </source>
</evidence>
<dbReference type="Proteomes" id="UP000694411">
    <property type="component" value="Chromosome 20"/>
</dbReference>
<sequence length="288" mass="30018">APAPSRTESTARPIACSAASCHGRASLPRVASSTAGPCDVGWAAAARPHPLAPCRARLSVHLTPAIFCKELPAIYWARRPAPAAGPVLHGLGNRTSWARTERAHLWQALQLPFLLLETSASAAALALPTCACTVPRADPVWLHSLGGGCPHRASPTLLPVPAAPSCKAGGDFLLQGRNTSIMDTLDRKGTGASEQGGAIKGMPHPPPKPAQRSLGGGEWLPVLHEGLMRGGQPGGGFPRKHRALRLSPPAQAVTRLDGSCSLAPSVQFPVPWGHTAHWTMACSVQLTC</sequence>